<feature type="region of interest" description="Disordered" evidence="1">
    <location>
        <begin position="86"/>
        <end position="110"/>
    </location>
</feature>
<gene>
    <name evidence="2" type="ORF">CPEL01642_LOCUS10752</name>
</gene>
<dbReference type="AlphaFoldDB" id="A0A7S0LAU4"/>
<proteinExistence type="predicted"/>
<sequence length="110" mass="11201">MAVRSTGEWLPGLHGVGAIEPVPHEWPSGHPEHSSATVKLVAPLKVLAGHGSAADAPIGQYAPASHGSHAVVLRSGWNVPPLHCEHSEARSSAEKLPGAHSVSGAAPPAQ</sequence>
<name>A0A7S0LAU4_9EUKA</name>
<reference evidence="2" key="1">
    <citation type="submission" date="2021-01" db="EMBL/GenBank/DDBJ databases">
        <authorList>
            <person name="Corre E."/>
            <person name="Pelletier E."/>
            <person name="Niang G."/>
            <person name="Scheremetjew M."/>
            <person name="Finn R."/>
            <person name="Kale V."/>
            <person name="Holt S."/>
            <person name="Cochrane G."/>
            <person name="Meng A."/>
            <person name="Brown T."/>
            <person name="Cohen L."/>
        </authorList>
    </citation>
    <scope>NUCLEOTIDE SEQUENCE</scope>
    <source>
        <strain evidence="2">PLY182g</strain>
    </source>
</reference>
<organism evidence="2">
    <name type="scientific">Coccolithus braarudii</name>
    <dbReference type="NCBI Taxonomy" id="221442"/>
    <lineage>
        <taxon>Eukaryota</taxon>
        <taxon>Haptista</taxon>
        <taxon>Haptophyta</taxon>
        <taxon>Prymnesiophyceae</taxon>
        <taxon>Coccolithales</taxon>
        <taxon>Coccolithaceae</taxon>
        <taxon>Coccolithus</taxon>
    </lineage>
</organism>
<evidence type="ECO:0000256" key="1">
    <source>
        <dbReference type="SAM" id="MobiDB-lite"/>
    </source>
</evidence>
<dbReference type="EMBL" id="HBEY01022491">
    <property type="protein sequence ID" value="CAD8607394.1"/>
    <property type="molecule type" value="Transcribed_RNA"/>
</dbReference>
<protein>
    <submittedName>
        <fullName evidence="2">Uncharacterized protein</fullName>
    </submittedName>
</protein>
<accession>A0A7S0LAU4</accession>
<evidence type="ECO:0000313" key="2">
    <source>
        <dbReference type="EMBL" id="CAD8607394.1"/>
    </source>
</evidence>